<proteinExistence type="predicted"/>
<comment type="caution">
    <text evidence="1">The sequence shown here is derived from an EMBL/GenBank/DDBJ whole genome shotgun (WGS) entry which is preliminary data.</text>
</comment>
<gene>
    <name evidence="1" type="ORF">LPJ66_003160</name>
</gene>
<protein>
    <submittedName>
        <fullName evidence="1">Uncharacterized protein</fullName>
    </submittedName>
</protein>
<evidence type="ECO:0000313" key="1">
    <source>
        <dbReference type="EMBL" id="KAJ1897790.1"/>
    </source>
</evidence>
<dbReference type="EMBL" id="JANBPG010000298">
    <property type="protein sequence ID" value="KAJ1897790.1"/>
    <property type="molecule type" value="Genomic_DNA"/>
</dbReference>
<dbReference type="Proteomes" id="UP001150581">
    <property type="component" value="Unassembled WGS sequence"/>
</dbReference>
<reference evidence="1" key="1">
    <citation type="submission" date="2022-07" db="EMBL/GenBank/DDBJ databases">
        <title>Phylogenomic reconstructions and comparative analyses of Kickxellomycotina fungi.</title>
        <authorList>
            <person name="Reynolds N.K."/>
            <person name="Stajich J.E."/>
            <person name="Barry K."/>
            <person name="Grigoriev I.V."/>
            <person name="Crous P."/>
            <person name="Smith M.E."/>
        </authorList>
    </citation>
    <scope>NUCLEOTIDE SEQUENCE</scope>
    <source>
        <strain evidence="1">Benny 63K</strain>
    </source>
</reference>
<accession>A0ACC1IL68</accession>
<sequence length="183" mass="18500">MYYHNNHSSTGLYPMASGSAPVSSNPQDCTIGVGPSASAPLGSSSSLNHGINPMALSYTAHTVDEQQTPVAPACANSMPLTLSPSFGGSNASGFAGIALSTVSMGQNGQSLYSPHHLPSGAYYEPSQFIAPVTEMAPSYSALPPGGNASSSSCMPHDGRIQAMCPGSAASPYHPSGNSFGKFG</sequence>
<evidence type="ECO:0000313" key="2">
    <source>
        <dbReference type="Proteomes" id="UP001150581"/>
    </source>
</evidence>
<keyword evidence="2" id="KW-1185">Reference proteome</keyword>
<name>A0ACC1IL68_9FUNG</name>
<organism evidence="1 2">
    <name type="scientific">Kickxella alabastrina</name>
    <dbReference type="NCBI Taxonomy" id="61397"/>
    <lineage>
        <taxon>Eukaryota</taxon>
        <taxon>Fungi</taxon>
        <taxon>Fungi incertae sedis</taxon>
        <taxon>Zoopagomycota</taxon>
        <taxon>Kickxellomycotina</taxon>
        <taxon>Kickxellomycetes</taxon>
        <taxon>Kickxellales</taxon>
        <taxon>Kickxellaceae</taxon>
        <taxon>Kickxella</taxon>
    </lineage>
</organism>